<reference evidence="12" key="1">
    <citation type="submission" date="2020-06" db="EMBL/GenBank/DDBJ databases">
        <authorList>
            <person name="Li T."/>
            <person name="Hu X."/>
            <person name="Zhang T."/>
            <person name="Song X."/>
            <person name="Zhang H."/>
            <person name="Dai N."/>
            <person name="Sheng W."/>
            <person name="Hou X."/>
            <person name="Wei L."/>
        </authorList>
    </citation>
    <scope>NUCLEOTIDE SEQUENCE</scope>
    <source>
        <strain evidence="12">G01</strain>
        <tissue evidence="12">Leaf</tissue>
    </source>
</reference>
<keyword evidence="7" id="KW-0472">Membrane</keyword>
<keyword evidence="12" id="KW-0808">Transferase</keyword>
<dbReference type="EMBL" id="JACGWK010000002">
    <property type="protein sequence ID" value="KAL0370220.1"/>
    <property type="molecule type" value="Genomic_DNA"/>
</dbReference>
<dbReference type="GO" id="GO:0016301">
    <property type="term" value="F:kinase activity"/>
    <property type="evidence" value="ECO:0007669"/>
    <property type="project" value="UniProtKB-KW"/>
</dbReference>
<feature type="region of interest" description="Disordered" evidence="10">
    <location>
        <begin position="154"/>
        <end position="175"/>
    </location>
</feature>
<evidence type="ECO:0000256" key="2">
    <source>
        <dbReference type="ARBA" id="ARBA00022614"/>
    </source>
</evidence>
<evidence type="ECO:0000259" key="11">
    <source>
        <dbReference type="Pfam" id="PF08263"/>
    </source>
</evidence>
<evidence type="ECO:0000256" key="4">
    <source>
        <dbReference type="ARBA" id="ARBA00022729"/>
    </source>
</evidence>
<name>A0AAW2QQS4_9LAMI</name>
<dbReference type="SUPFAM" id="SSF52058">
    <property type="entry name" value="L domain-like"/>
    <property type="match status" value="1"/>
</dbReference>
<evidence type="ECO:0000256" key="3">
    <source>
        <dbReference type="ARBA" id="ARBA00022692"/>
    </source>
</evidence>
<feature type="domain" description="Leucine-rich repeat-containing N-terminal plant-type" evidence="11">
    <location>
        <begin position="32"/>
        <end position="70"/>
    </location>
</feature>
<dbReference type="InterPro" id="IPR032675">
    <property type="entry name" value="LRR_dom_sf"/>
</dbReference>
<dbReference type="PANTHER" id="PTHR47986">
    <property type="entry name" value="OSJNBA0070M12.3 PROTEIN"/>
    <property type="match status" value="1"/>
</dbReference>
<proteinExistence type="predicted"/>
<sequence>MFMGPIPKFKAANVSYESNSFCQSVPGEQCAPEVSALIDFLHGLNYPVRLASEWTGNDPCSGPWWGITCNSRNQVSVINLQKLGLNGTLSPSLVDLSSLLEIHLEGNNIHGTVPANLTQLRSLRLLNLSGNNFEPPLPIFRDGVRVVTDDNAKFQANTPEQSPPRSWTTSAPFSK</sequence>
<evidence type="ECO:0000313" key="12">
    <source>
        <dbReference type="EMBL" id="KAL0370220.1"/>
    </source>
</evidence>
<comment type="subcellular location">
    <subcellularLocation>
        <location evidence="1">Membrane</location>
        <topology evidence="1">Single-pass membrane protein</topology>
    </subcellularLocation>
</comment>
<dbReference type="FunFam" id="3.80.10.10:FF:000129">
    <property type="entry name" value="Leucine-rich repeat receptor-like kinase"/>
    <property type="match status" value="1"/>
</dbReference>
<evidence type="ECO:0000256" key="7">
    <source>
        <dbReference type="ARBA" id="ARBA00023136"/>
    </source>
</evidence>
<keyword evidence="3" id="KW-0812">Transmembrane</keyword>
<dbReference type="InterPro" id="IPR013210">
    <property type="entry name" value="LRR_N_plant-typ"/>
</dbReference>
<keyword evidence="9" id="KW-0325">Glycoprotein</keyword>
<dbReference type="Pfam" id="PF08263">
    <property type="entry name" value="LRRNT_2"/>
    <property type="match status" value="1"/>
</dbReference>
<accession>A0AAW2QQS4</accession>
<dbReference type="AlphaFoldDB" id="A0AAW2QQS4"/>
<keyword evidence="4" id="KW-0732">Signal</keyword>
<organism evidence="12">
    <name type="scientific">Sesamum angustifolium</name>
    <dbReference type="NCBI Taxonomy" id="2727405"/>
    <lineage>
        <taxon>Eukaryota</taxon>
        <taxon>Viridiplantae</taxon>
        <taxon>Streptophyta</taxon>
        <taxon>Embryophyta</taxon>
        <taxon>Tracheophyta</taxon>
        <taxon>Spermatophyta</taxon>
        <taxon>Magnoliopsida</taxon>
        <taxon>eudicotyledons</taxon>
        <taxon>Gunneridae</taxon>
        <taxon>Pentapetalae</taxon>
        <taxon>asterids</taxon>
        <taxon>lamiids</taxon>
        <taxon>Lamiales</taxon>
        <taxon>Pedaliaceae</taxon>
        <taxon>Sesamum</taxon>
    </lineage>
</organism>
<keyword evidence="2" id="KW-0433">Leucine-rich repeat</keyword>
<keyword evidence="5" id="KW-0677">Repeat</keyword>
<evidence type="ECO:0000256" key="6">
    <source>
        <dbReference type="ARBA" id="ARBA00022989"/>
    </source>
</evidence>
<dbReference type="GO" id="GO:0016020">
    <property type="term" value="C:membrane"/>
    <property type="evidence" value="ECO:0007669"/>
    <property type="project" value="UniProtKB-SubCell"/>
</dbReference>
<comment type="caution">
    <text evidence="12">The sequence shown here is derived from an EMBL/GenBank/DDBJ whole genome shotgun (WGS) entry which is preliminary data.</text>
</comment>
<dbReference type="PANTHER" id="PTHR47986:SF1">
    <property type="entry name" value="OS04G0685900 PROTEIN"/>
    <property type="match status" value="1"/>
</dbReference>
<reference evidence="12" key="2">
    <citation type="journal article" date="2024" name="Plant">
        <title>Genomic evolution and insights into agronomic trait innovations of Sesamum species.</title>
        <authorList>
            <person name="Miao H."/>
            <person name="Wang L."/>
            <person name="Qu L."/>
            <person name="Liu H."/>
            <person name="Sun Y."/>
            <person name="Le M."/>
            <person name="Wang Q."/>
            <person name="Wei S."/>
            <person name="Zheng Y."/>
            <person name="Lin W."/>
            <person name="Duan Y."/>
            <person name="Cao H."/>
            <person name="Xiong S."/>
            <person name="Wang X."/>
            <person name="Wei L."/>
            <person name="Li C."/>
            <person name="Ma Q."/>
            <person name="Ju M."/>
            <person name="Zhao R."/>
            <person name="Li G."/>
            <person name="Mu C."/>
            <person name="Tian Q."/>
            <person name="Mei H."/>
            <person name="Zhang T."/>
            <person name="Gao T."/>
            <person name="Zhang H."/>
        </authorList>
    </citation>
    <scope>NUCLEOTIDE SEQUENCE</scope>
    <source>
        <strain evidence="12">G01</strain>
    </source>
</reference>
<evidence type="ECO:0000256" key="5">
    <source>
        <dbReference type="ARBA" id="ARBA00022737"/>
    </source>
</evidence>
<protein>
    <submittedName>
        <fullName evidence="12">Receptor-like kinase TMK3</fullName>
    </submittedName>
</protein>
<dbReference type="Gene3D" id="3.80.10.10">
    <property type="entry name" value="Ribonuclease Inhibitor"/>
    <property type="match status" value="1"/>
</dbReference>
<evidence type="ECO:0000256" key="8">
    <source>
        <dbReference type="ARBA" id="ARBA00023170"/>
    </source>
</evidence>
<keyword evidence="12" id="KW-0418">Kinase</keyword>
<dbReference type="InterPro" id="IPR052422">
    <property type="entry name" value="Auxin_Ser/Thr_Kinase"/>
</dbReference>
<evidence type="ECO:0000256" key="10">
    <source>
        <dbReference type="SAM" id="MobiDB-lite"/>
    </source>
</evidence>
<evidence type="ECO:0000256" key="9">
    <source>
        <dbReference type="ARBA" id="ARBA00023180"/>
    </source>
</evidence>
<keyword evidence="6" id="KW-1133">Transmembrane helix</keyword>
<evidence type="ECO:0000256" key="1">
    <source>
        <dbReference type="ARBA" id="ARBA00004167"/>
    </source>
</evidence>
<gene>
    <name evidence="12" type="ORF">Sangu_0340100</name>
</gene>
<keyword evidence="8 12" id="KW-0675">Receptor</keyword>